<name>A0A840HXL0_9SPHN</name>
<comment type="caution">
    <text evidence="1">The sequence shown here is derived from an EMBL/GenBank/DDBJ whole genome shotgun (WGS) entry which is preliminary data.</text>
</comment>
<accession>A0A840HXL0</accession>
<evidence type="ECO:0000313" key="2">
    <source>
        <dbReference type="Proteomes" id="UP000575068"/>
    </source>
</evidence>
<evidence type="ECO:0000313" key="1">
    <source>
        <dbReference type="EMBL" id="MBB4642337.1"/>
    </source>
</evidence>
<organism evidence="1 2">
    <name type="scientific">Rhizorhapis suberifaciens</name>
    <name type="common">corky root of lettuce</name>
    <dbReference type="NCBI Taxonomy" id="13656"/>
    <lineage>
        <taxon>Bacteria</taxon>
        <taxon>Pseudomonadati</taxon>
        <taxon>Pseudomonadota</taxon>
        <taxon>Alphaproteobacteria</taxon>
        <taxon>Sphingomonadales</taxon>
        <taxon>Sphingomonadaceae</taxon>
        <taxon>Rhizorhapis</taxon>
    </lineage>
</organism>
<dbReference type="RefSeq" id="WP_184476337.1">
    <property type="nucleotide sequence ID" value="NZ_JACHOV010000010.1"/>
</dbReference>
<protein>
    <submittedName>
        <fullName evidence="1">Uncharacterized protein</fullName>
    </submittedName>
</protein>
<keyword evidence="2" id="KW-1185">Reference proteome</keyword>
<reference evidence="1 2" key="1">
    <citation type="submission" date="2020-08" db="EMBL/GenBank/DDBJ databases">
        <title>Genomic Encyclopedia of Type Strains, Phase IV (KMG-IV): sequencing the most valuable type-strain genomes for metagenomic binning, comparative biology and taxonomic classification.</title>
        <authorList>
            <person name="Goeker M."/>
        </authorList>
    </citation>
    <scope>NUCLEOTIDE SEQUENCE [LARGE SCALE GENOMIC DNA]</scope>
    <source>
        <strain evidence="1 2">DSM 7465</strain>
    </source>
</reference>
<dbReference type="EMBL" id="JACHOV010000010">
    <property type="protein sequence ID" value="MBB4642337.1"/>
    <property type="molecule type" value="Genomic_DNA"/>
</dbReference>
<sequence>MSHERFLLIGAVRHIANELFEASLTNDGCHALWILGELLDRRDVPQSAVGEIKRLSALAHGREPVSVRPEPSEWR</sequence>
<dbReference type="Proteomes" id="UP000575068">
    <property type="component" value="Unassembled WGS sequence"/>
</dbReference>
<gene>
    <name evidence="1" type="ORF">HNQ99_002662</name>
</gene>
<proteinExistence type="predicted"/>
<dbReference type="AlphaFoldDB" id="A0A840HXL0"/>